<dbReference type="GO" id="GO:0006310">
    <property type="term" value="P:DNA recombination"/>
    <property type="evidence" value="ECO:0007669"/>
    <property type="project" value="UniProtKB-KW"/>
</dbReference>
<dbReference type="CDD" id="cd18809">
    <property type="entry name" value="SF1_C_RecD"/>
    <property type="match status" value="1"/>
</dbReference>
<keyword evidence="5 9" id="KW-0067">ATP-binding</keyword>
<dbReference type="Pfam" id="PF21530">
    <property type="entry name" value="Pif1_2B_dom"/>
    <property type="match status" value="1"/>
</dbReference>
<sequence length="604" mass="68372">MMCSRHNLSGIFCLSVNIFSKYTSKNFLSTYNVNSKITEDISHLYSKSSRLDSNIGSHKHSRLKFNKEQQYVIDLVVNKQESIFLTGAAGTGKTVLLRELIEQLKRKHGVQNHISRHENRVLVTATTGLAAYHIGGQTYHSALGLFSLIKKNPKTKTKNLNSRKITVWKQCKVLIIDEVSMMEAGILDLIDRTARDIRKNSLPFGGIQVILCGDFFQLPPVDNKSLKQITKKYDEINGEIDASIVNERKELPPCEYAFKSKVWNQAFKHCVSLSTVYRQLDDPEFVTCLNELRLGIVSPKTKELMKRVGANSYNTRSDVVTLFATRKETNEHNSKILKTLTGPEVIFKACHGGKLKETEDYNLINKSSMLEDSISLKIGSKVMITKNIDRTLYNGTAGTIVGFTKGVTSQSENNLFGKLDNYHGVQTDSIAMEAIEHDASSKLVVQFDLSDVTDNFVKKSENFNEPTEQKEHLYPVFEYYNSKLCEFRRRVIMPETVTTTTSVGKSVIHWKTQLPLISAWGLTIHKSQGQTYNSLKCDFSQFFAVGQAYVALSRVKSTKNLVVENWDPRKVVCDNQVIEFHKKHVKDLDLLVESKTTTNVTQPK</sequence>
<dbReference type="GO" id="GO:0016887">
    <property type="term" value="F:ATP hydrolysis activity"/>
    <property type="evidence" value="ECO:0007669"/>
    <property type="project" value="RHEA"/>
</dbReference>
<evidence type="ECO:0000256" key="4">
    <source>
        <dbReference type="ARBA" id="ARBA00022806"/>
    </source>
</evidence>
<comment type="catalytic activity">
    <reaction evidence="9">
        <text>ATP + H2O = ADP + phosphate + H(+)</text>
        <dbReference type="Rhea" id="RHEA:13065"/>
        <dbReference type="ChEBI" id="CHEBI:15377"/>
        <dbReference type="ChEBI" id="CHEBI:15378"/>
        <dbReference type="ChEBI" id="CHEBI:30616"/>
        <dbReference type="ChEBI" id="CHEBI:43474"/>
        <dbReference type="ChEBI" id="CHEBI:456216"/>
        <dbReference type="EC" id="5.6.2.3"/>
    </reaction>
</comment>
<dbReference type="EMBL" id="FQNF01000076">
    <property type="protein sequence ID" value="SGZ41061.1"/>
    <property type="molecule type" value="Genomic_DNA"/>
</dbReference>
<evidence type="ECO:0000256" key="3">
    <source>
        <dbReference type="ARBA" id="ARBA00022801"/>
    </source>
</evidence>
<dbReference type="AlphaFoldDB" id="A0A1L0CQ05"/>
<evidence type="ECO:0000256" key="7">
    <source>
        <dbReference type="ARBA" id="ARBA00023204"/>
    </source>
</evidence>
<dbReference type="GO" id="GO:0000723">
    <property type="term" value="P:telomere maintenance"/>
    <property type="evidence" value="ECO:0007669"/>
    <property type="project" value="InterPro"/>
</dbReference>
<dbReference type="InterPro" id="IPR051055">
    <property type="entry name" value="PIF1_helicase"/>
</dbReference>
<dbReference type="SUPFAM" id="SSF52540">
    <property type="entry name" value="P-loop containing nucleoside triphosphate hydrolases"/>
    <property type="match status" value="2"/>
</dbReference>
<protein>
    <recommendedName>
        <fullName evidence="9">ATP-dependent DNA helicase</fullName>
        <ecNumber evidence="9">5.6.2.3</ecNumber>
    </recommendedName>
</protein>
<evidence type="ECO:0000256" key="1">
    <source>
        <dbReference type="ARBA" id="ARBA00022741"/>
    </source>
</evidence>
<dbReference type="GO" id="GO:0005524">
    <property type="term" value="F:ATP binding"/>
    <property type="evidence" value="ECO:0007669"/>
    <property type="project" value="UniProtKB-KW"/>
</dbReference>
<keyword evidence="1 9" id="KW-0547">Nucleotide-binding</keyword>
<dbReference type="CDD" id="cd18037">
    <property type="entry name" value="DEXSc_Pif1_like"/>
    <property type="match status" value="1"/>
</dbReference>
<accession>A0A1L0CQ05</accession>
<keyword evidence="2 9" id="KW-0227">DNA damage</keyword>
<dbReference type="InterPro" id="IPR049163">
    <property type="entry name" value="Pif1-like_2B_dom"/>
</dbReference>
<comment type="cofactor">
    <cofactor evidence="9">
        <name>Mg(2+)</name>
        <dbReference type="ChEBI" id="CHEBI:18420"/>
    </cofactor>
</comment>
<gene>
    <name evidence="11" type="ORF">HGUI_03261</name>
</gene>
<organism evidence="11 12">
    <name type="scientific">Hanseniaspora guilliermondii</name>
    <dbReference type="NCBI Taxonomy" id="56406"/>
    <lineage>
        <taxon>Eukaryota</taxon>
        <taxon>Fungi</taxon>
        <taxon>Dikarya</taxon>
        <taxon>Ascomycota</taxon>
        <taxon>Saccharomycotina</taxon>
        <taxon>Saccharomycetes</taxon>
        <taxon>Saccharomycodales</taxon>
        <taxon>Saccharomycodaceae</taxon>
        <taxon>Hanseniaspora</taxon>
    </lineage>
</organism>
<evidence type="ECO:0000256" key="2">
    <source>
        <dbReference type="ARBA" id="ARBA00022763"/>
    </source>
</evidence>
<feature type="domain" description="AAA+ ATPase" evidence="10">
    <location>
        <begin position="79"/>
        <end position="255"/>
    </location>
</feature>
<name>A0A1L0CQ05_9ASCO</name>
<dbReference type="VEuPathDB" id="FungiDB:HGUI_03261"/>
<dbReference type="Proteomes" id="UP000183365">
    <property type="component" value="Unassembled WGS sequence"/>
</dbReference>
<dbReference type="Pfam" id="PF05970">
    <property type="entry name" value="PIF1"/>
    <property type="match status" value="1"/>
</dbReference>
<keyword evidence="9" id="KW-0233">DNA recombination</keyword>
<evidence type="ECO:0000256" key="8">
    <source>
        <dbReference type="ARBA" id="ARBA00023235"/>
    </source>
</evidence>
<dbReference type="PANTHER" id="PTHR47642">
    <property type="entry name" value="ATP-DEPENDENT DNA HELICASE"/>
    <property type="match status" value="1"/>
</dbReference>
<proteinExistence type="inferred from homology"/>
<dbReference type="PANTHER" id="PTHR47642:SF5">
    <property type="entry name" value="ATP-DEPENDENT DNA HELICASE"/>
    <property type="match status" value="1"/>
</dbReference>
<dbReference type="InterPro" id="IPR003593">
    <property type="entry name" value="AAA+_ATPase"/>
</dbReference>
<keyword evidence="6" id="KW-0238">DNA-binding</keyword>
<dbReference type="EC" id="5.6.2.3" evidence="9"/>
<dbReference type="GO" id="GO:0006281">
    <property type="term" value="P:DNA repair"/>
    <property type="evidence" value="ECO:0007669"/>
    <property type="project" value="UniProtKB-KW"/>
</dbReference>
<evidence type="ECO:0000313" key="11">
    <source>
        <dbReference type="EMBL" id="SGZ41061.1"/>
    </source>
</evidence>
<evidence type="ECO:0000259" key="10">
    <source>
        <dbReference type="SMART" id="SM00382"/>
    </source>
</evidence>
<dbReference type="OrthoDB" id="432234at2759"/>
<comment type="similarity">
    <text evidence="9">Belongs to the helicase family.</text>
</comment>
<keyword evidence="7 9" id="KW-0234">DNA repair</keyword>
<keyword evidence="4 9" id="KW-0347">Helicase</keyword>
<dbReference type="Gene3D" id="3.40.50.300">
    <property type="entry name" value="P-loop containing nucleotide triphosphate hydrolases"/>
    <property type="match status" value="1"/>
</dbReference>
<evidence type="ECO:0000256" key="5">
    <source>
        <dbReference type="ARBA" id="ARBA00022840"/>
    </source>
</evidence>
<dbReference type="InterPro" id="IPR027417">
    <property type="entry name" value="P-loop_NTPase"/>
</dbReference>
<reference evidence="12" key="1">
    <citation type="submission" date="2016-11" db="EMBL/GenBank/DDBJ databases">
        <authorList>
            <person name="Guldener U."/>
        </authorList>
    </citation>
    <scope>NUCLEOTIDE SEQUENCE [LARGE SCALE GENOMIC DNA]</scope>
</reference>
<keyword evidence="8" id="KW-0413">Isomerase</keyword>
<evidence type="ECO:0000313" key="12">
    <source>
        <dbReference type="Proteomes" id="UP000183365"/>
    </source>
</evidence>
<keyword evidence="12" id="KW-1185">Reference proteome</keyword>
<dbReference type="GO" id="GO:0043139">
    <property type="term" value="F:5'-3' DNA helicase activity"/>
    <property type="evidence" value="ECO:0007669"/>
    <property type="project" value="UniProtKB-EC"/>
</dbReference>
<keyword evidence="3 9" id="KW-0378">Hydrolase</keyword>
<evidence type="ECO:0000256" key="9">
    <source>
        <dbReference type="RuleBase" id="RU363044"/>
    </source>
</evidence>
<evidence type="ECO:0000256" key="6">
    <source>
        <dbReference type="ARBA" id="ARBA00023125"/>
    </source>
</evidence>
<dbReference type="SMART" id="SM00382">
    <property type="entry name" value="AAA"/>
    <property type="match status" value="1"/>
</dbReference>
<dbReference type="InterPro" id="IPR010285">
    <property type="entry name" value="DNA_helicase_pif1-like_DEAD"/>
</dbReference>